<dbReference type="InterPro" id="IPR035965">
    <property type="entry name" value="PAS-like_dom_sf"/>
</dbReference>
<dbReference type="SUPFAM" id="SSF55781">
    <property type="entry name" value="GAF domain-like"/>
    <property type="match status" value="1"/>
</dbReference>
<evidence type="ECO:0000313" key="7">
    <source>
        <dbReference type="Proteomes" id="UP000002774"/>
    </source>
</evidence>
<name>H1Y499_9SPHI</name>
<dbReference type="RefSeq" id="WP_008505608.1">
    <property type="nucleotide sequence ID" value="NZ_CM001403.1"/>
</dbReference>
<dbReference type="SMART" id="SM00086">
    <property type="entry name" value="PAC"/>
    <property type="match status" value="2"/>
</dbReference>
<dbReference type="Pfam" id="PF00989">
    <property type="entry name" value="PAS"/>
    <property type="match status" value="1"/>
</dbReference>
<dbReference type="EC" id="2.7.13.3" evidence="2"/>
<evidence type="ECO:0000313" key="6">
    <source>
        <dbReference type="EMBL" id="EHQ25733.1"/>
    </source>
</evidence>
<dbReference type="OrthoDB" id="741455at2"/>
<dbReference type="HOGENOM" id="CLU_558745_0_0_10"/>
<evidence type="ECO:0000256" key="1">
    <source>
        <dbReference type="ARBA" id="ARBA00000085"/>
    </source>
</evidence>
<dbReference type="Proteomes" id="UP000002774">
    <property type="component" value="Chromosome"/>
</dbReference>
<evidence type="ECO:0000259" key="4">
    <source>
        <dbReference type="PROSITE" id="PS50112"/>
    </source>
</evidence>
<keyword evidence="7" id="KW-1185">Reference proteome</keyword>
<dbReference type="SMART" id="SM00091">
    <property type="entry name" value="PAS"/>
    <property type="match status" value="2"/>
</dbReference>
<gene>
    <name evidence="6" type="ORF">Mucpa_1575</name>
</gene>
<reference evidence="6" key="1">
    <citation type="submission" date="2011-09" db="EMBL/GenBank/DDBJ databases">
        <title>The permanent draft genome of Mucilaginibacter paludis DSM 18603.</title>
        <authorList>
            <consortium name="US DOE Joint Genome Institute (JGI-PGF)"/>
            <person name="Lucas S."/>
            <person name="Han J."/>
            <person name="Lapidus A."/>
            <person name="Bruce D."/>
            <person name="Goodwin L."/>
            <person name="Pitluck S."/>
            <person name="Peters L."/>
            <person name="Kyrpides N."/>
            <person name="Mavromatis K."/>
            <person name="Ivanova N."/>
            <person name="Mikhailova N."/>
            <person name="Held B."/>
            <person name="Detter J.C."/>
            <person name="Tapia R."/>
            <person name="Han C."/>
            <person name="Land M."/>
            <person name="Hauser L."/>
            <person name="Markowitz V."/>
            <person name="Cheng J.-F."/>
            <person name="Hugenholtz P."/>
            <person name="Woyke T."/>
            <person name="Wu D."/>
            <person name="Tindall B."/>
            <person name="Brambilla E."/>
            <person name="Klenk H.-P."/>
            <person name="Eisen J.A."/>
        </authorList>
    </citation>
    <scope>NUCLEOTIDE SEQUENCE [LARGE SCALE GENOMIC DNA]</scope>
    <source>
        <strain evidence="6">DSM 18603</strain>
    </source>
</reference>
<organism evidence="6 7">
    <name type="scientific">Mucilaginibacter paludis DSM 18603</name>
    <dbReference type="NCBI Taxonomy" id="714943"/>
    <lineage>
        <taxon>Bacteria</taxon>
        <taxon>Pseudomonadati</taxon>
        <taxon>Bacteroidota</taxon>
        <taxon>Sphingobacteriia</taxon>
        <taxon>Sphingobacteriales</taxon>
        <taxon>Sphingobacteriaceae</taxon>
        <taxon>Mucilaginibacter</taxon>
    </lineage>
</organism>
<dbReference type="CDD" id="cd00082">
    <property type="entry name" value="HisKA"/>
    <property type="match status" value="1"/>
</dbReference>
<keyword evidence="3" id="KW-0175">Coiled coil</keyword>
<feature type="domain" description="PAC" evidence="5">
    <location>
        <begin position="313"/>
        <end position="365"/>
    </location>
</feature>
<feature type="coiled-coil region" evidence="3">
    <location>
        <begin position="356"/>
        <end position="383"/>
    </location>
</feature>
<dbReference type="InterPro" id="IPR001610">
    <property type="entry name" value="PAC"/>
</dbReference>
<dbReference type="PROSITE" id="PS50112">
    <property type="entry name" value="PAS"/>
    <property type="match status" value="2"/>
</dbReference>
<dbReference type="Gene3D" id="3.30.450.40">
    <property type="match status" value="1"/>
</dbReference>
<dbReference type="CDD" id="cd00130">
    <property type="entry name" value="PAS"/>
    <property type="match status" value="2"/>
</dbReference>
<protein>
    <recommendedName>
        <fullName evidence="2">histidine kinase</fullName>
        <ecNumber evidence="2">2.7.13.3</ecNumber>
    </recommendedName>
</protein>
<dbReference type="GO" id="GO:0000155">
    <property type="term" value="F:phosphorelay sensor kinase activity"/>
    <property type="evidence" value="ECO:0007669"/>
    <property type="project" value="InterPro"/>
</dbReference>
<dbReference type="EMBL" id="CM001403">
    <property type="protein sequence ID" value="EHQ25733.1"/>
    <property type="molecule type" value="Genomic_DNA"/>
</dbReference>
<evidence type="ECO:0000259" key="5">
    <source>
        <dbReference type="PROSITE" id="PS50113"/>
    </source>
</evidence>
<sequence>MHDEIIRLKEVHKFLDFDFYKSREYQDITDLASQLCDKPISLITLLDNETNWIKMATGFETGEADRASSFCQYGIQQDELLIIPDATADERFDQNSLVHVFPKVRFYAGAPLILSNGHKIGTLCLFDFKPNNLTNLQQKALTALSRQVIYLMELEFNRGQLFSQIEEINAKNDALRKIAYMQSHQIRQPLSSVMGLVNLVKEGIVKPDEKWIDMIGIAAEQLDEEVRAIITESTAEKDIRLIRFNKMLDEVEDYAIILLDKDGIIENWNKGAEKIKGYTATEIIGKNFNVFYSHKDRLDGLPAKTIACKDGACRSEGYRVRKDGSEFWARVVVTAIHNDSGDVIGFTKVTRDLSDIKETQLSLDVAEERLKNMIEEIEDYAIILLDASGNIEKWNKGAQKIKGYPAEAIIGKNFTVFYPEEDRQQKLPELLLEQARLQGRAHHEGWRLKMDGSKFWGSVVITSIHNSKSEVIGFVKVTKDLTAEKLLM</sequence>
<comment type="catalytic activity">
    <reaction evidence="1">
        <text>ATP + protein L-histidine = ADP + protein N-phospho-L-histidine.</text>
        <dbReference type="EC" id="2.7.13.3"/>
    </reaction>
</comment>
<dbReference type="eggNOG" id="COG2202">
    <property type="taxonomic scope" value="Bacteria"/>
</dbReference>
<dbReference type="eggNOG" id="COG2205">
    <property type="taxonomic scope" value="Bacteria"/>
</dbReference>
<dbReference type="InterPro" id="IPR000014">
    <property type="entry name" value="PAS"/>
</dbReference>
<dbReference type="Gene3D" id="1.10.287.130">
    <property type="match status" value="1"/>
</dbReference>
<accession>H1Y499</accession>
<dbReference type="Gene3D" id="3.30.450.20">
    <property type="entry name" value="PAS domain"/>
    <property type="match status" value="2"/>
</dbReference>
<dbReference type="NCBIfam" id="TIGR00229">
    <property type="entry name" value="sensory_box"/>
    <property type="match status" value="2"/>
</dbReference>
<dbReference type="SUPFAM" id="SSF47384">
    <property type="entry name" value="Homodimeric domain of signal transducing histidine kinase"/>
    <property type="match status" value="1"/>
</dbReference>
<dbReference type="Pfam" id="PF01590">
    <property type="entry name" value="GAF"/>
    <property type="match status" value="1"/>
</dbReference>
<dbReference type="GO" id="GO:0006355">
    <property type="term" value="P:regulation of DNA-templated transcription"/>
    <property type="evidence" value="ECO:0007669"/>
    <property type="project" value="InterPro"/>
</dbReference>
<feature type="domain" description="PAS" evidence="4">
    <location>
        <begin position="240"/>
        <end position="287"/>
    </location>
</feature>
<dbReference type="InterPro" id="IPR029016">
    <property type="entry name" value="GAF-like_dom_sf"/>
</dbReference>
<evidence type="ECO:0000256" key="2">
    <source>
        <dbReference type="ARBA" id="ARBA00012438"/>
    </source>
</evidence>
<dbReference type="InterPro" id="IPR000700">
    <property type="entry name" value="PAS-assoc_C"/>
</dbReference>
<dbReference type="STRING" id="714943.Mucpa_1575"/>
<dbReference type="AlphaFoldDB" id="H1Y499"/>
<dbReference type="InterPro" id="IPR003661">
    <property type="entry name" value="HisK_dim/P_dom"/>
</dbReference>
<feature type="domain" description="PAC" evidence="5">
    <location>
        <begin position="441"/>
        <end position="488"/>
    </location>
</feature>
<dbReference type="PROSITE" id="PS50113">
    <property type="entry name" value="PAC"/>
    <property type="match status" value="2"/>
</dbReference>
<dbReference type="InterPro" id="IPR036097">
    <property type="entry name" value="HisK_dim/P_sf"/>
</dbReference>
<dbReference type="InterPro" id="IPR003018">
    <property type="entry name" value="GAF"/>
</dbReference>
<evidence type="ECO:0000256" key="3">
    <source>
        <dbReference type="SAM" id="Coils"/>
    </source>
</evidence>
<dbReference type="InterPro" id="IPR013767">
    <property type="entry name" value="PAS_fold"/>
</dbReference>
<dbReference type="Pfam" id="PF13426">
    <property type="entry name" value="PAS_9"/>
    <property type="match status" value="1"/>
</dbReference>
<dbReference type="PANTHER" id="PTHR43102:SF2">
    <property type="entry name" value="GAF DOMAIN-CONTAINING PROTEIN"/>
    <property type="match status" value="1"/>
</dbReference>
<feature type="domain" description="PAS" evidence="4">
    <location>
        <begin position="366"/>
        <end position="421"/>
    </location>
</feature>
<dbReference type="PANTHER" id="PTHR43102">
    <property type="entry name" value="SLR1143 PROTEIN"/>
    <property type="match status" value="1"/>
</dbReference>
<dbReference type="SUPFAM" id="SSF55785">
    <property type="entry name" value="PYP-like sensor domain (PAS domain)"/>
    <property type="match status" value="2"/>
</dbReference>
<proteinExistence type="predicted"/>